<keyword evidence="3" id="KW-1185">Reference proteome</keyword>
<feature type="compositionally biased region" description="Polar residues" evidence="1">
    <location>
        <begin position="109"/>
        <end position="119"/>
    </location>
</feature>
<dbReference type="AlphaFoldDB" id="A0A5S6QDZ5"/>
<proteinExistence type="predicted"/>
<feature type="transmembrane region" description="Helical" evidence="2">
    <location>
        <begin position="40"/>
        <end position="59"/>
    </location>
</feature>
<evidence type="ECO:0000313" key="3">
    <source>
        <dbReference type="Proteomes" id="UP000046395"/>
    </source>
</evidence>
<name>A0A5S6QDZ5_TRIMR</name>
<keyword evidence="2" id="KW-1133">Transmembrane helix</keyword>
<dbReference type="WBParaSite" id="TMUE_1000005581.1">
    <property type="protein sequence ID" value="TMUE_1000005581.1"/>
    <property type="gene ID" value="WBGene00291062"/>
</dbReference>
<keyword evidence="2" id="KW-0472">Membrane</keyword>
<sequence>MQHSLKRDFKLTKVGCLQLTGANVRMAPTMEWDTGETTPLMAIILLSSTMAAIIFGVFCCSKKGQAKDKCQKAKEGQKAAANLPKDGGKATDKKLAKAEAAAVGGPTKSADQSSKGEGTSASLSSNLSSSSKRTKKRTKSSKKQERRQSLESEKKNDKVEGKQ</sequence>
<feature type="compositionally biased region" description="Basic and acidic residues" evidence="1">
    <location>
        <begin position="86"/>
        <end position="97"/>
    </location>
</feature>
<reference evidence="4" key="1">
    <citation type="submission" date="2019-12" db="UniProtKB">
        <authorList>
            <consortium name="WormBaseParasite"/>
        </authorList>
    </citation>
    <scope>IDENTIFICATION</scope>
</reference>
<evidence type="ECO:0000256" key="2">
    <source>
        <dbReference type="SAM" id="Phobius"/>
    </source>
</evidence>
<evidence type="ECO:0000256" key="1">
    <source>
        <dbReference type="SAM" id="MobiDB-lite"/>
    </source>
</evidence>
<feature type="region of interest" description="Disordered" evidence="1">
    <location>
        <begin position="72"/>
        <end position="163"/>
    </location>
</feature>
<dbReference type="Proteomes" id="UP000046395">
    <property type="component" value="Unassembled WGS sequence"/>
</dbReference>
<keyword evidence="2" id="KW-0812">Transmembrane</keyword>
<accession>A0A5S6QDZ5</accession>
<organism evidence="3 4">
    <name type="scientific">Trichuris muris</name>
    <name type="common">Mouse whipworm</name>
    <dbReference type="NCBI Taxonomy" id="70415"/>
    <lineage>
        <taxon>Eukaryota</taxon>
        <taxon>Metazoa</taxon>
        <taxon>Ecdysozoa</taxon>
        <taxon>Nematoda</taxon>
        <taxon>Enoplea</taxon>
        <taxon>Dorylaimia</taxon>
        <taxon>Trichinellida</taxon>
        <taxon>Trichuridae</taxon>
        <taxon>Trichuris</taxon>
    </lineage>
</organism>
<feature type="compositionally biased region" description="Basic and acidic residues" evidence="1">
    <location>
        <begin position="142"/>
        <end position="163"/>
    </location>
</feature>
<protein>
    <submittedName>
        <fullName evidence="4">Uncharacterized protein</fullName>
    </submittedName>
</protein>
<feature type="compositionally biased region" description="Basic residues" evidence="1">
    <location>
        <begin position="132"/>
        <end position="141"/>
    </location>
</feature>
<feature type="compositionally biased region" description="Low complexity" evidence="1">
    <location>
        <begin position="120"/>
        <end position="131"/>
    </location>
</feature>
<evidence type="ECO:0000313" key="4">
    <source>
        <dbReference type="WBParaSite" id="TMUE_1000005581.1"/>
    </source>
</evidence>